<feature type="coiled-coil region" evidence="1">
    <location>
        <begin position="425"/>
        <end position="586"/>
    </location>
</feature>
<dbReference type="STRING" id="9739.ENSTTRP00000006354"/>
<evidence type="ECO:0000313" key="3">
    <source>
        <dbReference type="RefSeq" id="XP_019779788.2"/>
    </source>
</evidence>
<accession>A0A2U4AFN9</accession>
<feature type="coiled-coil region" evidence="1">
    <location>
        <begin position="133"/>
        <end position="167"/>
    </location>
</feature>
<sequence length="861" mass="101838">MAVSSWSSKLGFGSEKALQAAAVSTGPSLELRTFPSTLCSSVAAAALEQLFVVEQSLQSDYFKCNEEAKTFLKDVAIAVKKLEEMRKSTIDLLEIESMELSRLYFLLETLPASVSREFEECVRDARRLNLVEINQLHMKITKINDEIEFLKKKILDLKKINKALGEQQEELARRYENFVLSLNHAMKEKATITVYINEIYTKVNSEKKELELQKRYIQEVEEQMEREKAEYLEKKQKLSQEIDEYKKLCELKRKETYKKKKELDTLRHKMTKMRETLAASRVVLSDHNLEISQLQESIRHWEQQVEDMKKSCKILEDKMLFFRNNKEKLDDESNFEKKELLLKIKQMAEKLHKCHFKNKDLREKLHTVSRQYKIVLNEEDKVFMQKQKIYSENQKQLAFISQKENFLSKRKVDIRNMEEGLIRLNELHRATKEAYRKQIKVLNDNLERKLQRCIITQWKIACLLKKHARWTNKIRAEIQEILEKMQDAELRRSKLLQETSFRENEVNEFLAQIEQLTLELKQEEEEFVAKEKELIQELSEYEQRFTEETQINKEKESELVECLPQLQVAEEEYMDKNRQFENLTDTLTAQKQEQNLLNYDISQLSRDFLRYLNKTNKVKQELKQLRDHESHKIKAHFEVLKHLENEIYVHDLKTDDLLLANKRLKEYIAYIKNSTEQHRKGAEDLMCTSGDLSSQLTALQTQYSDLWTEFWTTLKELVESGNETLQEIKNLIGKLHERDEKIEQISIWLQEEIEEMRFLMEQESQTDPLRILQVGYETYERTLEGERLDLVKESGEVSGELEMELRCKGGFLDSLTPLVSAPGALPPHGLWRKVDLGWNLSSASYVLFNFHSSVALVKYEC</sequence>
<keyword evidence="2" id="KW-1185">Reference proteome</keyword>
<dbReference type="InterPro" id="IPR038834">
    <property type="entry name" value="CCDC175"/>
</dbReference>
<dbReference type="AlphaFoldDB" id="A0A2U4AFN9"/>
<dbReference type="InParanoid" id="A0A2U4AFN9"/>
<feature type="coiled-coil region" evidence="1">
    <location>
        <begin position="284"/>
        <end position="332"/>
    </location>
</feature>
<organism evidence="2 3">
    <name type="scientific">Tursiops truncatus</name>
    <name type="common">Atlantic bottle-nosed dolphin</name>
    <name type="synonym">Delphinus truncatus</name>
    <dbReference type="NCBI Taxonomy" id="9739"/>
    <lineage>
        <taxon>Eukaryota</taxon>
        <taxon>Metazoa</taxon>
        <taxon>Chordata</taxon>
        <taxon>Craniata</taxon>
        <taxon>Vertebrata</taxon>
        <taxon>Euteleostomi</taxon>
        <taxon>Mammalia</taxon>
        <taxon>Eutheria</taxon>
        <taxon>Laurasiatheria</taxon>
        <taxon>Artiodactyla</taxon>
        <taxon>Whippomorpha</taxon>
        <taxon>Cetacea</taxon>
        <taxon>Odontoceti</taxon>
        <taxon>Delphinidae</taxon>
        <taxon>Tursiops</taxon>
    </lineage>
</organism>
<proteinExistence type="predicted"/>
<name>A0A2U4AFN9_TURTR</name>
<dbReference type="PANTHER" id="PTHR35347:SF1">
    <property type="entry name" value="COILED-COIL DOMAIN-CONTAINING PROTEIN 175"/>
    <property type="match status" value="1"/>
</dbReference>
<keyword evidence="1" id="KW-0175">Coiled coil</keyword>
<protein>
    <submittedName>
        <fullName evidence="3">Coiled-coil domain-containing protein 175</fullName>
    </submittedName>
</protein>
<dbReference type="CTD" id="729665"/>
<dbReference type="Proteomes" id="UP000245320">
    <property type="component" value="Chromosome 2"/>
</dbReference>
<dbReference type="RefSeq" id="XP_019779788.2">
    <property type="nucleotide sequence ID" value="XM_019924229.2"/>
</dbReference>
<feature type="coiled-coil region" evidence="1">
    <location>
        <begin position="203"/>
        <end position="255"/>
    </location>
</feature>
<evidence type="ECO:0000313" key="2">
    <source>
        <dbReference type="Proteomes" id="UP000245320"/>
    </source>
</evidence>
<dbReference type="PANTHER" id="PTHR35347">
    <property type="entry name" value="COILED-COIL DOMAIN-CONTAINING PROTEIN 175"/>
    <property type="match status" value="1"/>
</dbReference>
<gene>
    <name evidence="3" type="primary">CCDC175</name>
</gene>
<evidence type="ECO:0000256" key="1">
    <source>
        <dbReference type="SAM" id="Coils"/>
    </source>
</evidence>
<dbReference type="OrthoDB" id="10031759at2759"/>
<reference evidence="3" key="1">
    <citation type="submission" date="2025-08" db="UniProtKB">
        <authorList>
            <consortium name="RefSeq"/>
        </authorList>
    </citation>
    <scope>IDENTIFICATION</scope>
    <source>
        <tissue evidence="3">Spleen</tissue>
    </source>
</reference>